<comment type="caution">
    <text evidence="7">The sequence shown here is derived from an EMBL/GenBank/DDBJ whole genome shotgun (WGS) entry which is preliminary data.</text>
</comment>
<proteinExistence type="inferred from homology"/>
<feature type="transmembrane region" description="Helical" evidence="6">
    <location>
        <begin position="150"/>
        <end position="170"/>
    </location>
</feature>
<feature type="transmembrane region" description="Helical" evidence="6">
    <location>
        <begin position="283"/>
        <end position="302"/>
    </location>
</feature>
<feature type="transmembrane region" description="Helical" evidence="6">
    <location>
        <begin position="100"/>
        <end position="118"/>
    </location>
</feature>
<dbReference type="Proteomes" id="UP000307087">
    <property type="component" value="Unassembled WGS sequence"/>
</dbReference>
<evidence type="ECO:0000313" key="7">
    <source>
        <dbReference type="EMBL" id="THV13043.1"/>
    </source>
</evidence>
<name>A0A4S8N9J3_9ACTN</name>
<dbReference type="GO" id="GO:0016020">
    <property type="term" value="C:membrane"/>
    <property type="evidence" value="ECO:0007669"/>
    <property type="project" value="UniProtKB-SubCell"/>
</dbReference>
<dbReference type="OrthoDB" id="5242957at2"/>
<evidence type="ECO:0000256" key="5">
    <source>
        <dbReference type="ARBA" id="ARBA00023136"/>
    </source>
</evidence>
<keyword evidence="4 6" id="KW-1133">Transmembrane helix</keyword>
<dbReference type="AlphaFoldDB" id="A0A4S8N9J3"/>
<gene>
    <name evidence="7" type="ORF">E9934_11285</name>
</gene>
<accession>A0A4S8N9J3</accession>
<dbReference type="PANTHER" id="PTHR30238:SF0">
    <property type="entry name" value="THYLAKOID MEMBRANE PROTEIN TERC, CHLOROPLASTIC"/>
    <property type="match status" value="1"/>
</dbReference>
<keyword evidence="3 6" id="KW-0812">Transmembrane</keyword>
<keyword evidence="5 6" id="KW-0472">Membrane</keyword>
<evidence type="ECO:0000313" key="8">
    <source>
        <dbReference type="Proteomes" id="UP000307087"/>
    </source>
</evidence>
<evidence type="ECO:0000256" key="3">
    <source>
        <dbReference type="ARBA" id="ARBA00022692"/>
    </source>
</evidence>
<feature type="transmembrane region" description="Helical" evidence="6">
    <location>
        <begin position="25"/>
        <end position="48"/>
    </location>
</feature>
<protein>
    <submittedName>
        <fullName evidence="7">TerC/Alx family metal homeostasis membrane protein</fullName>
    </submittedName>
</protein>
<feature type="transmembrane region" description="Helical" evidence="6">
    <location>
        <begin position="314"/>
        <end position="335"/>
    </location>
</feature>
<dbReference type="InterPro" id="IPR022369">
    <property type="entry name" value="Integral_membrane_TerC_rswitch"/>
</dbReference>
<dbReference type="NCBIfam" id="TIGR03718">
    <property type="entry name" value="R_switched_Alx"/>
    <property type="match status" value="1"/>
</dbReference>
<dbReference type="Pfam" id="PF03741">
    <property type="entry name" value="TerC"/>
    <property type="match status" value="1"/>
</dbReference>
<evidence type="ECO:0000256" key="1">
    <source>
        <dbReference type="ARBA" id="ARBA00004141"/>
    </source>
</evidence>
<comment type="subcellular location">
    <subcellularLocation>
        <location evidence="1">Membrane</location>
        <topology evidence="1">Multi-pass membrane protein</topology>
    </subcellularLocation>
</comment>
<feature type="transmembrane region" description="Helical" evidence="6">
    <location>
        <begin position="125"/>
        <end position="144"/>
    </location>
</feature>
<evidence type="ECO:0000256" key="4">
    <source>
        <dbReference type="ARBA" id="ARBA00022989"/>
    </source>
</evidence>
<comment type="similarity">
    <text evidence="2">Belongs to the TerC family.</text>
</comment>
<feature type="transmembrane region" description="Helical" evidence="6">
    <location>
        <begin position="217"/>
        <end position="236"/>
    </location>
</feature>
<sequence length="355" mass="38521">MVPATTPLTAPLAAADPTSGGLETIATPTLWVVTIAAVLVLLAVDFVATRRPHEVSMREASLWSLFYIALPVAFGGWVIAEHGNETGVSYYTGYIVEKSLSVDNLFVFMLLLSAFAVPKVLQQRVLLFGIIGALVLRGIFIALGAAALSAFTIVFLFFGLILLATGAKLLRDALRGESEETPDPNEMRVVKVLRRFWPLTDDYQGTRMTVKQAGRRALTPLALVTVAVFMTDIVFAVDSVPAVYGITSDPYLVFATNAFALLGLRALYFVIQGLLAQLVHLSYGLSIILGFIGVKLVLHWAHTVWESVPLIGNRASLAVVVGVLVVTTITSLLAVRREERRASVDGREVLEREVQ</sequence>
<evidence type="ECO:0000256" key="2">
    <source>
        <dbReference type="ARBA" id="ARBA00007511"/>
    </source>
</evidence>
<dbReference type="InterPro" id="IPR005496">
    <property type="entry name" value="Integral_membrane_TerC"/>
</dbReference>
<keyword evidence="8" id="KW-1185">Reference proteome</keyword>
<evidence type="ECO:0000256" key="6">
    <source>
        <dbReference type="SAM" id="Phobius"/>
    </source>
</evidence>
<feature type="transmembrane region" description="Helical" evidence="6">
    <location>
        <begin position="251"/>
        <end position="271"/>
    </location>
</feature>
<feature type="transmembrane region" description="Helical" evidence="6">
    <location>
        <begin position="60"/>
        <end position="80"/>
    </location>
</feature>
<dbReference type="PANTHER" id="PTHR30238">
    <property type="entry name" value="MEMBRANE BOUND PREDICTED REDOX MODULATOR"/>
    <property type="match status" value="1"/>
</dbReference>
<organism evidence="7 8">
    <name type="scientific">Nocardioides caeni</name>
    <dbReference type="NCBI Taxonomy" id="574700"/>
    <lineage>
        <taxon>Bacteria</taxon>
        <taxon>Bacillati</taxon>
        <taxon>Actinomycetota</taxon>
        <taxon>Actinomycetes</taxon>
        <taxon>Propionibacteriales</taxon>
        <taxon>Nocardioidaceae</taxon>
        <taxon>Nocardioides</taxon>
    </lineage>
</organism>
<dbReference type="EMBL" id="STGW01000006">
    <property type="protein sequence ID" value="THV13043.1"/>
    <property type="molecule type" value="Genomic_DNA"/>
</dbReference>
<reference evidence="7 8" key="1">
    <citation type="journal article" date="2009" name="Int. J. Syst. Evol. Microbiol.">
        <title>Nocardioides caeni sp. nov., isolated from wastewater.</title>
        <authorList>
            <person name="Yoon J.H."/>
            <person name="Kang S.J."/>
            <person name="Park S."/>
            <person name="Kim W."/>
            <person name="Oh T.K."/>
        </authorList>
    </citation>
    <scope>NUCLEOTIDE SEQUENCE [LARGE SCALE GENOMIC DNA]</scope>
    <source>
        <strain evidence="7 8">DSM 23134</strain>
    </source>
</reference>